<comment type="caution">
    <text evidence="1">The sequence shown here is derived from an EMBL/GenBank/DDBJ whole genome shotgun (WGS) entry which is preliminary data.</text>
</comment>
<gene>
    <name evidence="1" type="ORF">O6H91_02G008100</name>
</gene>
<accession>A0ACC2ECD4</accession>
<proteinExistence type="predicted"/>
<sequence>MNNSTLFCEHMFHDVLCYRLLFLLHLFLLRCVLVASDNVQPHSIPLACYDPHRVCSAYLHYTLNSTQSVSDVQTLFDVGAEDVIIEATSQYNPQSPYTESLFVKVLCSCSASGQYFSHDSYNVKVNSTLTYIISQTYQGLAWSPTDGTETEMNGSTISLSLLCGCSSTDWIYLLSHVVTAKDSIQTVAARFNSNVSAIQTANNMSLDVLYTGVAYFIPINYVSGSSVAVLEAPAQSTSESNSGMPAPNAVPGDHSPNLAPKGGAGMLIGIVVGTVGGTFIIVATSIGLRLYLRSAYKSAASKNGSAGSKYDQNNEKPWFSVEFCSCIITEKPLNQTKTYASDTSTCQNTLSKDVTAVVFDIEKPIVFSHKEVIDATDNFKESNMVGKGAYGTVYYGILRDQVCVS</sequence>
<dbReference type="Proteomes" id="UP001162992">
    <property type="component" value="Chromosome 2"/>
</dbReference>
<evidence type="ECO:0000313" key="1">
    <source>
        <dbReference type="EMBL" id="KAJ7564224.1"/>
    </source>
</evidence>
<dbReference type="EMBL" id="CM055093">
    <property type="protein sequence ID" value="KAJ7564224.1"/>
    <property type="molecule type" value="Genomic_DNA"/>
</dbReference>
<protein>
    <submittedName>
        <fullName evidence="1">Uncharacterized protein</fullName>
    </submittedName>
</protein>
<organism evidence="1 2">
    <name type="scientific">Diphasiastrum complanatum</name>
    <name type="common">Issler's clubmoss</name>
    <name type="synonym">Lycopodium complanatum</name>
    <dbReference type="NCBI Taxonomy" id="34168"/>
    <lineage>
        <taxon>Eukaryota</taxon>
        <taxon>Viridiplantae</taxon>
        <taxon>Streptophyta</taxon>
        <taxon>Embryophyta</taxon>
        <taxon>Tracheophyta</taxon>
        <taxon>Lycopodiopsida</taxon>
        <taxon>Lycopodiales</taxon>
        <taxon>Lycopodiaceae</taxon>
        <taxon>Lycopodioideae</taxon>
        <taxon>Diphasiastrum</taxon>
    </lineage>
</organism>
<reference evidence="2" key="1">
    <citation type="journal article" date="2024" name="Proc. Natl. Acad. Sci. U.S.A.">
        <title>Extraordinary preservation of gene collinearity over three hundred million years revealed in homosporous lycophytes.</title>
        <authorList>
            <person name="Li C."/>
            <person name="Wickell D."/>
            <person name="Kuo L.Y."/>
            <person name="Chen X."/>
            <person name="Nie B."/>
            <person name="Liao X."/>
            <person name="Peng D."/>
            <person name="Ji J."/>
            <person name="Jenkins J."/>
            <person name="Williams M."/>
            <person name="Shu S."/>
            <person name="Plott C."/>
            <person name="Barry K."/>
            <person name="Rajasekar S."/>
            <person name="Grimwood J."/>
            <person name="Han X."/>
            <person name="Sun S."/>
            <person name="Hou Z."/>
            <person name="He W."/>
            <person name="Dai G."/>
            <person name="Sun C."/>
            <person name="Schmutz J."/>
            <person name="Leebens-Mack J.H."/>
            <person name="Li F.W."/>
            <person name="Wang L."/>
        </authorList>
    </citation>
    <scope>NUCLEOTIDE SEQUENCE [LARGE SCALE GENOMIC DNA]</scope>
    <source>
        <strain evidence="2">cv. PW_Plant_1</strain>
    </source>
</reference>
<evidence type="ECO:0000313" key="2">
    <source>
        <dbReference type="Proteomes" id="UP001162992"/>
    </source>
</evidence>
<keyword evidence="2" id="KW-1185">Reference proteome</keyword>
<name>A0ACC2ECD4_DIPCM</name>